<reference evidence="12" key="2">
    <citation type="journal article" date="2023" name="Int. J. Mol. Sci.">
        <title>De Novo Assembly and Annotation of 11 Diverse Shrub Willow (Salix) Genomes Reveals Novel Gene Organization in Sex-Linked Regions.</title>
        <authorList>
            <person name="Hyden B."/>
            <person name="Feng K."/>
            <person name="Yates T.B."/>
            <person name="Jawdy S."/>
            <person name="Cereghino C."/>
            <person name="Smart L.B."/>
            <person name="Muchero W."/>
        </authorList>
    </citation>
    <scope>NUCLEOTIDE SEQUENCE [LARGE SCALE GENOMIC DNA]</scope>
    <source>
        <tissue evidence="12">Shoot tip</tissue>
    </source>
</reference>
<gene>
    <name evidence="12" type="ORF">OIU85_010714</name>
</gene>
<protein>
    <submittedName>
        <fullName evidence="12">INTEGRAL MEMBRANE HRF1 FAMILY PROTEIN</fullName>
    </submittedName>
</protein>
<keyword evidence="13" id="KW-1185">Reference proteome</keyword>
<sequence>MNPKSNPFSAAGSGLIRGGLSAYGEKIFGSGSEYVQSNISKCFSDPQYYFQVNDHYVRNKLKIVLLPFLNRVSEIFLVGIRKRIKVFLKTKIITEPVGGRLSYEPPINDINAPDLYIPCMSFATYLVLAGISLGLSGKFTPEALNWKFVTGMIGWFSEVMLLKVSILSLGGGEAPLLDMVAYAGYTFTGMCVAVLGKITLGYTYYLIILWTCLCMGIFFIKTMNRTLLSEVRSYDSSKHHYLLLCTALTQFPLMFCLSNTSGT</sequence>
<evidence type="ECO:0000256" key="10">
    <source>
        <dbReference type="ARBA" id="ARBA00023136"/>
    </source>
</evidence>
<feature type="transmembrane region" description="Helical" evidence="11">
    <location>
        <begin position="115"/>
        <end position="136"/>
    </location>
</feature>
<dbReference type="PANTHER" id="PTHR14083:SF13">
    <property type="entry name" value="INTEGRAL MEMBRANE HRF1 FAMILY PROTEIN"/>
    <property type="match status" value="1"/>
</dbReference>
<evidence type="ECO:0000313" key="13">
    <source>
        <dbReference type="Proteomes" id="UP001151529"/>
    </source>
</evidence>
<dbReference type="Pfam" id="PF03878">
    <property type="entry name" value="YIF1"/>
    <property type="match status" value="1"/>
</dbReference>
<feature type="transmembrane region" description="Helical" evidence="11">
    <location>
        <begin position="202"/>
        <end position="220"/>
    </location>
</feature>
<keyword evidence="10 11" id="KW-0472">Membrane</keyword>
<evidence type="ECO:0000256" key="4">
    <source>
        <dbReference type="ARBA" id="ARBA00022448"/>
    </source>
</evidence>
<accession>A0A9Q0NRD6</accession>
<keyword evidence="8 11" id="KW-1133">Transmembrane helix</keyword>
<evidence type="ECO:0000256" key="5">
    <source>
        <dbReference type="ARBA" id="ARBA00022692"/>
    </source>
</evidence>
<evidence type="ECO:0000256" key="6">
    <source>
        <dbReference type="ARBA" id="ARBA00022824"/>
    </source>
</evidence>
<proteinExistence type="inferred from homology"/>
<evidence type="ECO:0000256" key="1">
    <source>
        <dbReference type="ARBA" id="ARBA00004477"/>
    </source>
</evidence>
<evidence type="ECO:0000256" key="9">
    <source>
        <dbReference type="ARBA" id="ARBA00023034"/>
    </source>
</evidence>
<dbReference type="GO" id="GO:0015031">
    <property type="term" value="P:protein transport"/>
    <property type="evidence" value="ECO:0007669"/>
    <property type="project" value="UniProtKB-KW"/>
</dbReference>
<keyword evidence="4" id="KW-0813">Transport</keyword>
<keyword evidence="7" id="KW-0653">Protein transport</keyword>
<evidence type="ECO:0000256" key="3">
    <source>
        <dbReference type="ARBA" id="ARBA00009727"/>
    </source>
</evidence>
<dbReference type="PANTHER" id="PTHR14083">
    <property type="entry name" value="YIP1 INTERACTING FACTOR HOMOLOG YIF1 PROTEIN"/>
    <property type="match status" value="1"/>
</dbReference>
<comment type="subcellular location">
    <subcellularLocation>
        <location evidence="1">Endoplasmic reticulum membrane</location>
        <topology evidence="1">Multi-pass membrane protein</topology>
    </subcellularLocation>
    <subcellularLocation>
        <location evidence="2">Golgi apparatus membrane</location>
        <topology evidence="2">Multi-pass membrane protein</topology>
    </subcellularLocation>
</comment>
<feature type="transmembrane region" description="Helical" evidence="11">
    <location>
        <begin position="241"/>
        <end position="260"/>
    </location>
</feature>
<dbReference type="OrthoDB" id="337750at2759"/>
<dbReference type="GO" id="GO:0005793">
    <property type="term" value="C:endoplasmic reticulum-Golgi intermediate compartment"/>
    <property type="evidence" value="ECO:0007669"/>
    <property type="project" value="TreeGrafter"/>
</dbReference>
<comment type="caution">
    <text evidence="12">The sequence shown here is derived from an EMBL/GenBank/DDBJ whole genome shotgun (WGS) entry which is preliminary data.</text>
</comment>
<evidence type="ECO:0000256" key="7">
    <source>
        <dbReference type="ARBA" id="ARBA00022927"/>
    </source>
</evidence>
<dbReference type="GO" id="GO:0030134">
    <property type="term" value="C:COPII-coated ER to Golgi transport vesicle"/>
    <property type="evidence" value="ECO:0007669"/>
    <property type="project" value="TreeGrafter"/>
</dbReference>
<dbReference type="GO" id="GO:0006888">
    <property type="term" value="P:endoplasmic reticulum to Golgi vesicle-mediated transport"/>
    <property type="evidence" value="ECO:0007669"/>
    <property type="project" value="InterPro"/>
</dbReference>
<keyword evidence="6" id="KW-0256">Endoplasmic reticulum</keyword>
<dbReference type="Proteomes" id="UP001151529">
    <property type="component" value="Chromosome 14"/>
</dbReference>
<name>A0A9Q0NRD6_SALVM</name>
<comment type="similarity">
    <text evidence="3">Belongs to the YIF1 family.</text>
</comment>
<feature type="transmembrane region" description="Helical" evidence="11">
    <location>
        <begin position="176"/>
        <end position="196"/>
    </location>
</feature>
<keyword evidence="9" id="KW-0333">Golgi apparatus</keyword>
<evidence type="ECO:0000313" key="12">
    <source>
        <dbReference type="EMBL" id="KAJ6674461.1"/>
    </source>
</evidence>
<dbReference type="InterPro" id="IPR005578">
    <property type="entry name" value="Yif1_fam"/>
</dbReference>
<dbReference type="GO" id="GO:0000139">
    <property type="term" value="C:Golgi membrane"/>
    <property type="evidence" value="ECO:0007669"/>
    <property type="project" value="UniProtKB-SubCell"/>
</dbReference>
<keyword evidence="5 11" id="KW-0812">Transmembrane</keyword>
<reference evidence="12" key="1">
    <citation type="submission" date="2022-11" db="EMBL/GenBank/DDBJ databases">
        <authorList>
            <person name="Hyden B.L."/>
            <person name="Feng K."/>
            <person name="Yates T."/>
            <person name="Jawdy S."/>
            <person name="Smart L.B."/>
            <person name="Muchero W."/>
        </authorList>
    </citation>
    <scope>NUCLEOTIDE SEQUENCE</scope>
    <source>
        <tissue evidence="12">Shoot tip</tissue>
    </source>
</reference>
<dbReference type="GO" id="GO:0005789">
    <property type="term" value="C:endoplasmic reticulum membrane"/>
    <property type="evidence" value="ECO:0007669"/>
    <property type="project" value="UniProtKB-SubCell"/>
</dbReference>
<dbReference type="EMBL" id="JAPFFL010000016">
    <property type="protein sequence ID" value="KAJ6674461.1"/>
    <property type="molecule type" value="Genomic_DNA"/>
</dbReference>
<dbReference type="AlphaFoldDB" id="A0A9Q0NRD6"/>
<organism evidence="12 13">
    <name type="scientific">Salix viminalis</name>
    <name type="common">Common osier</name>
    <name type="synonym">Basket willow</name>
    <dbReference type="NCBI Taxonomy" id="40686"/>
    <lineage>
        <taxon>Eukaryota</taxon>
        <taxon>Viridiplantae</taxon>
        <taxon>Streptophyta</taxon>
        <taxon>Embryophyta</taxon>
        <taxon>Tracheophyta</taxon>
        <taxon>Spermatophyta</taxon>
        <taxon>Magnoliopsida</taxon>
        <taxon>eudicotyledons</taxon>
        <taxon>Gunneridae</taxon>
        <taxon>Pentapetalae</taxon>
        <taxon>rosids</taxon>
        <taxon>fabids</taxon>
        <taxon>Malpighiales</taxon>
        <taxon>Salicaceae</taxon>
        <taxon>Saliceae</taxon>
        <taxon>Salix</taxon>
    </lineage>
</organism>
<evidence type="ECO:0000256" key="2">
    <source>
        <dbReference type="ARBA" id="ARBA00004653"/>
    </source>
</evidence>
<evidence type="ECO:0000256" key="11">
    <source>
        <dbReference type="SAM" id="Phobius"/>
    </source>
</evidence>
<evidence type="ECO:0000256" key="8">
    <source>
        <dbReference type="ARBA" id="ARBA00022989"/>
    </source>
</evidence>